<dbReference type="Proteomes" id="UP000295310">
    <property type="component" value="Unassembled WGS sequence"/>
</dbReference>
<dbReference type="SUPFAM" id="SSF54631">
    <property type="entry name" value="CBS-domain pair"/>
    <property type="match status" value="1"/>
</dbReference>
<keyword evidence="1" id="KW-0129">CBS domain</keyword>
<dbReference type="Pfam" id="PF00571">
    <property type="entry name" value="CBS"/>
    <property type="match status" value="1"/>
</dbReference>
<evidence type="ECO:0000259" key="2">
    <source>
        <dbReference type="PROSITE" id="PS51371"/>
    </source>
</evidence>
<sequence>MGNLDQFLTAFNLLHEAMKKYTKRDDNFGSLLYQLKEKHPVIKQYQDDIDMARELRNLLVHEKKETFNIAEPTTEFIDMLTTIRQQFENPATVSIFSKEVISLRDSDSLLKVLELVEQYHVSQYPVFQGQCFLGILTDNGITNWLSSVRKETPLDLNKYKVSEILTKDDKGASYEVIRQDMPLYEIEKKMIERINQKGQSKLVLLISKTGAIKQREDIIGIMTPGDMPKVMEHLLLKNSFPT</sequence>
<dbReference type="EMBL" id="SCWA01000018">
    <property type="protein sequence ID" value="TDL94277.1"/>
    <property type="molecule type" value="Genomic_DNA"/>
</dbReference>
<name>A0A4R6BBD3_9STAP</name>
<dbReference type="InterPro" id="IPR000644">
    <property type="entry name" value="CBS_dom"/>
</dbReference>
<organism evidence="3 4">
    <name type="scientific">Macrococcus brunensis</name>
    <dbReference type="NCBI Taxonomy" id="198483"/>
    <lineage>
        <taxon>Bacteria</taxon>
        <taxon>Bacillati</taxon>
        <taxon>Bacillota</taxon>
        <taxon>Bacilli</taxon>
        <taxon>Bacillales</taxon>
        <taxon>Staphylococcaceae</taxon>
        <taxon>Macrococcus</taxon>
    </lineage>
</organism>
<dbReference type="InterPro" id="IPR046342">
    <property type="entry name" value="CBS_dom_sf"/>
</dbReference>
<evidence type="ECO:0000313" key="4">
    <source>
        <dbReference type="Proteomes" id="UP000295310"/>
    </source>
</evidence>
<dbReference type="Gene3D" id="3.10.580.10">
    <property type="entry name" value="CBS-domain"/>
    <property type="match status" value="1"/>
</dbReference>
<protein>
    <submittedName>
        <fullName evidence="3">CBS domain-containing protein</fullName>
    </submittedName>
</protein>
<evidence type="ECO:0000256" key="1">
    <source>
        <dbReference type="PROSITE-ProRule" id="PRU00703"/>
    </source>
</evidence>
<reference evidence="3 4" key="1">
    <citation type="submission" date="2019-01" db="EMBL/GenBank/DDBJ databases">
        <title>Draft genome sequences of the type strains of six Macrococcus species.</title>
        <authorList>
            <person name="Mazhar S."/>
            <person name="Altermann E."/>
            <person name="Hill C."/>
            <person name="Mcauliffe O."/>
        </authorList>
    </citation>
    <scope>NUCLEOTIDE SEQUENCE [LARGE SCALE GENOMIC DNA]</scope>
    <source>
        <strain evidence="3 4">CCM4811</strain>
    </source>
</reference>
<evidence type="ECO:0000313" key="3">
    <source>
        <dbReference type="EMBL" id="TDL94277.1"/>
    </source>
</evidence>
<keyword evidence="4" id="KW-1185">Reference proteome</keyword>
<gene>
    <name evidence="3" type="ORF">ERX27_09200</name>
</gene>
<dbReference type="OrthoDB" id="49104at2"/>
<dbReference type="RefSeq" id="WP_133432544.1">
    <property type="nucleotide sequence ID" value="NZ_SCWA01000018.1"/>
</dbReference>
<accession>A0A4R6BBD3</accession>
<dbReference type="AlphaFoldDB" id="A0A4R6BBD3"/>
<feature type="domain" description="CBS" evidence="2">
    <location>
        <begin position="96"/>
        <end position="154"/>
    </location>
</feature>
<proteinExistence type="predicted"/>
<dbReference type="PROSITE" id="PS51371">
    <property type="entry name" value="CBS"/>
    <property type="match status" value="1"/>
</dbReference>
<comment type="caution">
    <text evidence="3">The sequence shown here is derived from an EMBL/GenBank/DDBJ whole genome shotgun (WGS) entry which is preliminary data.</text>
</comment>